<evidence type="ECO:0000313" key="3">
    <source>
        <dbReference type="Proteomes" id="UP000018144"/>
    </source>
</evidence>
<evidence type="ECO:0000313" key="2">
    <source>
        <dbReference type="EMBL" id="CCX31492.1"/>
    </source>
</evidence>
<protein>
    <submittedName>
        <fullName evidence="2">Uncharacterized protein</fullName>
    </submittedName>
</protein>
<dbReference type="AlphaFoldDB" id="U4LIV5"/>
<feature type="region of interest" description="Disordered" evidence="1">
    <location>
        <begin position="174"/>
        <end position="237"/>
    </location>
</feature>
<dbReference type="OrthoDB" id="3565018at2759"/>
<dbReference type="PANTHER" id="PTHR35186">
    <property type="entry name" value="ANK_REP_REGION DOMAIN-CONTAINING PROTEIN"/>
    <property type="match status" value="1"/>
</dbReference>
<organism evidence="2 3">
    <name type="scientific">Pyronema omphalodes (strain CBS 100304)</name>
    <name type="common">Pyronema confluens</name>
    <dbReference type="NCBI Taxonomy" id="1076935"/>
    <lineage>
        <taxon>Eukaryota</taxon>
        <taxon>Fungi</taxon>
        <taxon>Dikarya</taxon>
        <taxon>Ascomycota</taxon>
        <taxon>Pezizomycotina</taxon>
        <taxon>Pezizomycetes</taxon>
        <taxon>Pezizales</taxon>
        <taxon>Pyronemataceae</taxon>
        <taxon>Pyronema</taxon>
    </lineage>
</organism>
<evidence type="ECO:0000256" key="1">
    <source>
        <dbReference type="SAM" id="MobiDB-lite"/>
    </source>
</evidence>
<accession>U4LIV5</accession>
<gene>
    <name evidence="2" type="ORF">PCON_10841</name>
</gene>
<sequence length="467" mass="51984">MAEAAGCQKAKDILTRKAGLKKLVRDLKTENAVFQNTCTNLLQGIFVPEEVSRLMKGEGWDDAGIRDAFRDSIGSDTTELFLDYIKEFSTAIDNVRSDIGLDGNMKSELLDNEGRRRQFNLIKTAYRKDDILNKMASTNKRLTRLLGQPASSLIWHELEFRPVRLLKDDDYSETVGPDRMVSQKNQPWAIDVDETPSPAKKSHRSSFAGSRKGKNRKDRPSVSSSVPTTGPKFQGKIPDETSRRIVDLCGDIQEAIHGVRPSELGLIDIGPNVCEAETVSLETLIKRKMLISRKSRLQLGVQLAVAIMQLRMSGWLEAAWGKQDIFFLVHKDLQRRDADGNSTPNLLSTSLSFADLLEDSSFQTHCRPDYDPSTIESLATDYNALCQHKSNPYYAIAKLLIGEINEKHGLDYGSAVSRCVGMGIAATGDGLSLTSKRTLENPKFRSEIYGSVLQTLENNYKACCGIK</sequence>
<dbReference type="STRING" id="1076935.U4LIV5"/>
<dbReference type="PANTHER" id="PTHR35186:SF4">
    <property type="entry name" value="PRION-INHIBITION AND PROPAGATION HELO DOMAIN-CONTAINING PROTEIN"/>
    <property type="match status" value="1"/>
</dbReference>
<keyword evidence="3" id="KW-1185">Reference proteome</keyword>
<dbReference type="Proteomes" id="UP000018144">
    <property type="component" value="Unassembled WGS sequence"/>
</dbReference>
<reference evidence="2 3" key="1">
    <citation type="journal article" date="2013" name="PLoS Genet.">
        <title>The genome and development-dependent transcriptomes of Pyronema confluens: a window into fungal evolution.</title>
        <authorList>
            <person name="Traeger S."/>
            <person name="Altegoer F."/>
            <person name="Freitag M."/>
            <person name="Gabaldon T."/>
            <person name="Kempken F."/>
            <person name="Kumar A."/>
            <person name="Marcet-Houben M."/>
            <person name="Poggeler S."/>
            <person name="Stajich J.E."/>
            <person name="Nowrousian M."/>
        </authorList>
    </citation>
    <scope>NUCLEOTIDE SEQUENCE [LARGE SCALE GENOMIC DNA]</scope>
    <source>
        <strain evidence="3">CBS 100304</strain>
        <tissue evidence="2">Vegetative mycelium</tissue>
    </source>
</reference>
<proteinExistence type="predicted"/>
<name>U4LIV5_PYROM</name>
<dbReference type="EMBL" id="HF935600">
    <property type="protein sequence ID" value="CCX31492.1"/>
    <property type="molecule type" value="Genomic_DNA"/>
</dbReference>